<dbReference type="InterPro" id="IPR013783">
    <property type="entry name" value="Ig-like_fold"/>
</dbReference>
<dbReference type="EMBL" id="PDKK01000011">
    <property type="protein sequence ID" value="RXK04057.1"/>
    <property type="molecule type" value="Genomic_DNA"/>
</dbReference>
<dbReference type="Gene3D" id="2.60.40.10">
    <property type="entry name" value="Immunoglobulins"/>
    <property type="match status" value="1"/>
</dbReference>
<evidence type="ECO:0000313" key="5">
    <source>
        <dbReference type="Proteomes" id="UP000290172"/>
    </source>
</evidence>
<dbReference type="EMBL" id="PDKJ01000001">
    <property type="protein sequence ID" value="RXJ70171.1"/>
    <property type="molecule type" value="Genomic_DNA"/>
</dbReference>
<dbReference type="InterPro" id="IPR030995">
    <property type="entry name" value="SoxZ"/>
</dbReference>
<gene>
    <name evidence="2" type="primary">soxZ</name>
    <name evidence="3" type="ORF">CRV07_11550</name>
    <name evidence="2" type="ORF">CRV08_00990</name>
</gene>
<sequence>MSSTRIKASLKKGVVTVKALAKHDMLSYQEAERAKKEANFITYVVAKVNGNIVYEVSTSQFLSKNPYMKFSFNADAVGAKSGDELEFSWVDLKGNTQVDKEKIK</sequence>
<evidence type="ECO:0000313" key="3">
    <source>
        <dbReference type="EMBL" id="RXK04057.1"/>
    </source>
</evidence>
<dbReference type="OrthoDB" id="5344746at2"/>
<dbReference type="SUPFAM" id="SSF81296">
    <property type="entry name" value="E set domains"/>
    <property type="match status" value="1"/>
</dbReference>
<dbReference type="AlphaFoldDB" id="A0A4Q0YLZ6"/>
<dbReference type="RefSeq" id="WP_128978156.1">
    <property type="nucleotide sequence ID" value="NZ_CP053836.1"/>
</dbReference>
<name>A0A4Q0YLZ6_9BACT</name>
<accession>A0A4Q0YLZ6</accession>
<dbReference type="Proteomes" id="UP000289758">
    <property type="component" value="Unassembled WGS sequence"/>
</dbReference>
<dbReference type="InterPro" id="IPR014756">
    <property type="entry name" value="Ig_E-set"/>
</dbReference>
<evidence type="ECO:0000313" key="2">
    <source>
        <dbReference type="EMBL" id="RXJ70171.1"/>
    </source>
</evidence>
<reference evidence="4 5" key="1">
    <citation type="submission" date="2017-10" db="EMBL/GenBank/DDBJ databases">
        <title>Genomics of the genus Arcobacter.</title>
        <authorList>
            <person name="Perez-Cataluna A."/>
            <person name="Figueras M.J."/>
        </authorList>
    </citation>
    <scope>NUCLEOTIDE SEQUENCE [LARGE SCALE GENOMIC DNA]</scope>
    <source>
        <strain evidence="3 4">CECT 8441</strain>
        <strain evidence="2 5">CECT 8993</strain>
    </source>
</reference>
<dbReference type="Pfam" id="PF08770">
    <property type="entry name" value="SoxZ"/>
    <property type="match status" value="1"/>
</dbReference>
<keyword evidence="4" id="KW-1185">Reference proteome</keyword>
<organism evidence="2 5">
    <name type="scientific">Halarcobacter ebronensis</name>
    <dbReference type="NCBI Taxonomy" id="1462615"/>
    <lineage>
        <taxon>Bacteria</taxon>
        <taxon>Pseudomonadati</taxon>
        <taxon>Campylobacterota</taxon>
        <taxon>Epsilonproteobacteria</taxon>
        <taxon>Campylobacterales</taxon>
        <taxon>Arcobacteraceae</taxon>
        <taxon>Halarcobacter</taxon>
    </lineage>
</organism>
<evidence type="ECO:0000259" key="1">
    <source>
        <dbReference type="Pfam" id="PF08770"/>
    </source>
</evidence>
<evidence type="ECO:0000313" key="4">
    <source>
        <dbReference type="Proteomes" id="UP000289758"/>
    </source>
</evidence>
<proteinExistence type="predicted"/>
<dbReference type="NCBIfam" id="TIGR04490">
    <property type="entry name" value="SoxZ_true"/>
    <property type="match status" value="1"/>
</dbReference>
<comment type="caution">
    <text evidence="2">The sequence shown here is derived from an EMBL/GenBank/DDBJ whole genome shotgun (WGS) entry which is preliminary data.</text>
</comment>
<feature type="domain" description="Sulphur oxidation protein SoxZ" evidence="1">
    <location>
        <begin position="7"/>
        <end position="100"/>
    </location>
</feature>
<protein>
    <submittedName>
        <fullName evidence="2">Thiosulfate oxidation carrier complex protein SoxZ</fullName>
    </submittedName>
</protein>
<dbReference type="InterPro" id="IPR014880">
    <property type="entry name" value="SoxZ_dom"/>
</dbReference>
<dbReference type="Proteomes" id="UP000290172">
    <property type="component" value="Unassembled WGS sequence"/>
</dbReference>